<sequence>MTYSTTFLTALCSSALLIRLQHVQAEILQGCAAVHCPNRYADMLSPTCQVVDTDMRLIGLMNTQSDLVNDLTWTFGDSGLQSTIAGDERTVTRSFYLGTPNSIDLTSSNLFFKGCVIFVVAPETGAYQVDGQGAPRYTSTASCVGSIGENCVEDLYTKVVEVARSSAESDVSAFCKTIAVGLQDNPPSSCYILSQQPRLEAVALTGPDAKHVITSRDNSTSNCWPMLPKMNDLTKVFEYDHVAQLNQTVPWLGYTPLINVPVPVDNNTDKDVEVNLACMKIVDSNNFSLGTAINGSRTDEGDGKEGSAATLKIDSTGVALFVSAWIVALI</sequence>
<accession>A0A9P8EIR3</accession>
<proteinExistence type="predicted"/>
<protein>
    <submittedName>
        <fullName evidence="2">Uncharacterized protein</fullName>
    </submittedName>
</protein>
<reference evidence="2" key="1">
    <citation type="journal article" date="2021" name="J Fungi (Basel)">
        <title>Virulence traits and population genomics of the black yeast Aureobasidium melanogenum.</title>
        <authorList>
            <person name="Cernosa A."/>
            <person name="Sun X."/>
            <person name="Gostincar C."/>
            <person name="Fang C."/>
            <person name="Gunde-Cimerman N."/>
            <person name="Song Z."/>
        </authorList>
    </citation>
    <scope>NUCLEOTIDE SEQUENCE</scope>
    <source>
        <strain evidence="2">EXF-9911</strain>
    </source>
</reference>
<dbReference type="AlphaFoldDB" id="A0A9P8EIR3"/>
<organism evidence="2 3">
    <name type="scientific">Aureobasidium melanogenum</name>
    <name type="common">Aureobasidium pullulans var. melanogenum</name>
    <dbReference type="NCBI Taxonomy" id="46634"/>
    <lineage>
        <taxon>Eukaryota</taxon>
        <taxon>Fungi</taxon>
        <taxon>Dikarya</taxon>
        <taxon>Ascomycota</taxon>
        <taxon>Pezizomycotina</taxon>
        <taxon>Dothideomycetes</taxon>
        <taxon>Dothideomycetidae</taxon>
        <taxon>Dothideales</taxon>
        <taxon>Saccotheciaceae</taxon>
        <taxon>Aureobasidium</taxon>
    </lineage>
</organism>
<feature type="chain" id="PRO_5040447847" evidence="1">
    <location>
        <begin position="26"/>
        <end position="330"/>
    </location>
</feature>
<keyword evidence="1" id="KW-0732">Signal</keyword>
<reference evidence="2" key="2">
    <citation type="submission" date="2021-08" db="EMBL/GenBank/DDBJ databases">
        <authorList>
            <person name="Gostincar C."/>
            <person name="Sun X."/>
            <person name="Song Z."/>
            <person name="Gunde-Cimerman N."/>
        </authorList>
    </citation>
    <scope>NUCLEOTIDE SEQUENCE</scope>
    <source>
        <strain evidence="2">EXF-9911</strain>
    </source>
</reference>
<comment type="caution">
    <text evidence="2">The sequence shown here is derived from an EMBL/GenBank/DDBJ whole genome shotgun (WGS) entry which is preliminary data.</text>
</comment>
<dbReference type="OrthoDB" id="4154404at2759"/>
<dbReference type="Proteomes" id="UP000779574">
    <property type="component" value="Unassembled WGS sequence"/>
</dbReference>
<evidence type="ECO:0000313" key="2">
    <source>
        <dbReference type="EMBL" id="KAG9690808.1"/>
    </source>
</evidence>
<feature type="signal peptide" evidence="1">
    <location>
        <begin position="1"/>
        <end position="25"/>
    </location>
</feature>
<dbReference type="EMBL" id="JAHFXF010000293">
    <property type="protein sequence ID" value="KAG9690808.1"/>
    <property type="molecule type" value="Genomic_DNA"/>
</dbReference>
<evidence type="ECO:0000256" key="1">
    <source>
        <dbReference type="SAM" id="SignalP"/>
    </source>
</evidence>
<feature type="non-terminal residue" evidence="2">
    <location>
        <position position="330"/>
    </location>
</feature>
<gene>
    <name evidence="2" type="ORF">KCU76_g7898</name>
</gene>
<evidence type="ECO:0000313" key="3">
    <source>
        <dbReference type="Proteomes" id="UP000779574"/>
    </source>
</evidence>
<name>A0A9P8EIR3_AURME</name>